<evidence type="ECO:0000256" key="1">
    <source>
        <dbReference type="ARBA" id="ARBA00004429"/>
    </source>
</evidence>
<comment type="subcellular location">
    <subcellularLocation>
        <location evidence="1">Cell inner membrane</location>
        <topology evidence="1">Multi-pass membrane protein</topology>
    </subcellularLocation>
    <subcellularLocation>
        <location evidence="6">Cell membrane</location>
        <topology evidence="6">Multi-pass membrane protein</topology>
    </subcellularLocation>
</comment>
<comment type="catalytic activity">
    <reaction evidence="6">
        <text>Na(+)(in) + 2 H(+)(out) = Na(+)(out) + 2 H(+)(in)</text>
        <dbReference type="Rhea" id="RHEA:29251"/>
        <dbReference type="ChEBI" id="CHEBI:15378"/>
        <dbReference type="ChEBI" id="CHEBI:29101"/>
    </reaction>
</comment>
<dbReference type="Gene3D" id="1.20.1530.10">
    <property type="entry name" value="Na+/H+ antiporter like domain"/>
    <property type="match status" value="1"/>
</dbReference>
<dbReference type="HAMAP" id="MF_01844">
    <property type="entry name" value="NhaA"/>
    <property type="match status" value="1"/>
</dbReference>
<dbReference type="AlphaFoldDB" id="A0A9D9IKL2"/>
<protein>
    <recommendedName>
        <fullName evidence="6">Na(+)/H(+) antiporter NhaA</fullName>
    </recommendedName>
    <alternativeName>
        <fullName evidence="6">Sodium/proton antiporter NhaA</fullName>
    </alternativeName>
</protein>
<keyword evidence="5 6" id="KW-0472">Membrane</keyword>
<keyword evidence="6" id="KW-0050">Antiport</keyword>
<gene>
    <name evidence="6 7" type="primary">nhaA</name>
    <name evidence="7" type="ORF">IAB91_00850</name>
</gene>
<keyword evidence="4 6" id="KW-1133">Transmembrane helix</keyword>
<dbReference type="GO" id="GO:0006885">
    <property type="term" value="P:regulation of pH"/>
    <property type="evidence" value="ECO:0007669"/>
    <property type="project" value="UniProtKB-UniRule"/>
</dbReference>
<organism evidence="7 8">
    <name type="scientific">Candidatus Cryptobacteroides faecigallinarum</name>
    <dbReference type="NCBI Taxonomy" id="2840763"/>
    <lineage>
        <taxon>Bacteria</taxon>
        <taxon>Pseudomonadati</taxon>
        <taxon>Bacteroidota</taxon>
        <taxon>Bacteroidia</taxon>
        <taxon>Bacteroidales</taxon>
        <taxon>Candidatus Cryptobacteroides</taxon>
    </lineage>
</organism>
<feature type="transmembrane region" description="Helical" evidence="6">
    <location>
        <begin position="154"/>
        <end position="174"/>
    </location>
</feature>
<dbReference type="Pfam" id="PF06965">
    <property type="entry name" value="Na_H_antiport_1"/>
    <property type="match status" value="1"/>
</dbReference>
<dbReference type="PROSITE" id="PS51257">
    <property type="entry name" value="PROKAR_LIPOPROTEIN"/>
    <property type="match status" value="1"/>
</dbReference>
<dbReference type="GO" id="GO:0005886">
    <property type="term" value="C:plasma membrane"/>
    <property type="evidence" value="ECO:0007669"/>
    <property type="project" value="UniProtKB-SubCell"/>
</dbReference>
<reference evidence="7" key="1">
    <citation type="submission" date="2020-10" db="EMBL/GenBank/DDBJ databases">
        <authorList>
            <person name="Gilroy R."/>
        </authorList>
    </citation>
    <scope>NUCLEOTIDE SEQUENCE</scope>
    <source>
        <strain evidence="7">B1-13419</strain>
    </source>
</reference>
<keyword evidence="6" id="KW-0813">Transport</keyword>
<feature type="transmembrane region" description="Helical" evidence="6">
    <location>
        <begin position="93"/>
        <end position="112"/>
    </location>
</feature>
<feature type="transmembrane region" description="Helical" evidence="6">
    <location>
        <begin position="206"/>
        <end position="234"/>
    </location>
</feature>
<evidence type="ECO:0000256" key="5">
    <source>
        <dbReference type="ARBA" id="ARBA00023136"/>
    </source>
</evidence>
<evidence type="ECO:0000313" key="8">
    <source>
        <dbReference type="Proteomes" id="UP000823757"/>
    </source>
</evidence>
<dbReference type="NCBIfam" id="TIGR00773">
    <property type="entry name" value="NhaA"/>
    <property type="match status" value="1"/>
</dbReference>
<keyword evidence="6" id="KW-0406">Ion transport</keyword>
<evidence type="ECO:0000256" key="2">
    <source>
        <dbReference type="ARBA" id="ARBA00022475"/>
    </source>
</evidence>
<evidence type="ECO:0000256" key="6">
    <source>
        <dbReference type="HAMAP-Rule" id="MF_01844"/>
    </source>
</evidence>
<keyword evidence="2 6" id="KW-1003">Cell membrane</keyword>
<dbReference type="InterPro" id="IPR004670">
    <property type="entry name" value="NhaA"/>
</dbReference>
<feature type="transmembrane region" description="Helical" evidence="6">
    <location>
        <begin position="180"/>
        <end position="199"/>
    </location>
</feature>
<feature type="transmembrane region" description="Helical" evidence="6">
    <location>
        <begin position="339"/>
        <end position="358"/>
    </location>
</feature>
<dbReference type="Proteomes" id="UP000823757">
    <property type="component" value="Unassembled WGS sequence"/>
</dbReference>
<sequence length="397" mass="42317">MSIKGILHNPAAGGVLLLSCALAAVFMASVPSLQWFDRIWDIPASVNLGNFSLEMSLREWINDALMAVFFFLAGLEIKREMVAGRLSSVKKSTLPVMAALGGMLFPALIYAAFNSGNPETAGGWGIPMATDIAFAVGVLSVLGDRVPAGVKIFLMTLAVVDDLGAIVVLALFYPVHPVDWMYFGFMTFILAVLVVMNIRNVRRRSVYLLLGLVLWYFTYMSGIHATVAGVLLAMTIPSGMSVQDADGNMRKLIDPRVLGLESRLSPLVNLLIVPLFALANAGVAFRPEALAGGMSPVVPGIFFGLLLGKPAGIFLFSFLSIKSGLAVLPAGVKWSHVAAVGMLGGIGFTMSIFIDNLSFADQMITDTGKLAILVTSVIAMVLGLVSMAFACKKQINH</sequence>
<feature type="transmembrane region" description="Helical" evidence="6">
    <location>
        <begin position="370"/>
        <end position="390"/>
    </location>
</feature>
<comment type="caution">
    <text evidence="7">The sequence shown here is derived from an EMBL/GenBank/DDBJ whole genome shotgun (WGS) entry which is preliminary data.</text>
</comment>
<keyword evidence="3 6" id="KW-0812">Transmembrane</keyword>
<evidence type="ECO:0000256" key="4">
    <source>
        <dbReference type="ARBA" id="ARBA00022989"/>
    </source>
</evidence>
<dbReference type="InterPro" id="IPR023171">
    <property type="entry name" value="Na/H_antiporter_dom_sf"/>
</dbReference>
<keyword evidence="6" id="KW-0739">Sodium transport</keyword>
<feature type="transmembrane region" description="Helical" evidence="6">
    <location>
        <begin position="124"/>
        <end position="142"/>
    </location>
</feature>
<feature type="transmembrane region" description="Helical" evidence="6">
    <location>
        <begin position="60"/>
        <end position="77"/>
    </location>
</feature>
<reference evidence="7" key="2">
    <citation type="journal article" date="2021" name="PeerJ">
        <title>Extensive microbial diversity within the chicken gut microbiome revealed by metagenomics and culture.</title>
        <authorList>
            <person name="Gilroy R."/>
            <person name="Ravi A."/>
            <person name="Getino M."/>
            <person name="Pursley I."/>
            <person name="Horton D.L."/>
            <person name="Alikhan N.F."/>
            <person name="Baker D."/>
            <person name="Gharbi K."/>
            <person name="Hall N."/>
            <person name="Watson M."/>
            <person name="Adriaenssens E.M."/>
            <person name="Foster-Nyarko E."/>
            <person name="Jarju S."/>
            <person name="Secka A."/>
            <person name="Antonio M."/>
            <person name="Oren A."/>
            <person name="Chaudhuri R.R."/>
            <person name="La Ragione R."/>
            <person name="Hildebrand F."/>
            <person name="Pallen M.J."/>
        </authorList>
    </citation>
    <scope>NUCLEOTIDE SEQUENCE</scope>
    <source>
        <strain evidence="7">B1-13419</strain>
    </source>
</reference>
<comment type="function">
    <text evidence="6">Na(+)/H(+) antiporter that extrudes sodium in exchange for external protons.</text>
</comment>
<accession>A0A9D9IKL2</accession>
<comment type="similarity">
    <text evidence="6">Belongs to the NhaA Na(+)/H(+) (TC 2.A.33) antiporter family.</text>
</comment>
<proteinExistence type="inferred from homology"/>
<feature type="transmembrane region" description="Helical" evidence="6">
    <location>
        <begin position="297"/>
        <end position="319"/>
    </location>
</feature>
<keyword evidence="6" id="KW-0915">Sodium</keyword>
<dbReference type="PANTHER" id="PTHR30341">
    <property type="entry name" value="SODIUM ION/PROTON ANTIPORTER NHAA-RELATED"/>
    <property type="match status" value="1"/>
</dbReference>
<dbReference type="GO" id="GO:0015385">
    <property type="term" value="F:sodium:proton antiporter activity"/>
    <property type="evidence" value="ECO:0007669"/>
    <property type="project" value="UniProtKB-UniRule"/>
</dbReference>
<evidence type="ECO:0000256" key="3">
    <source>
        <dbReference type="ARBA" id="ARBA00022692"/>
    </source>
</evidence>
<dbReference type="PANTHER" id="PTHR30341:SF0">
    <property type="entry name" value="NA(+)_H(+) ANTIPORTER NHAA"/>
    <property type="match status" value="1"/>
</dbReference>
<evidence type="ECO:0000313" key="7">
    <source>
        <dbReference type="EMBL" id="MBO8473826.1"/>
    </source>
</evidence>
<name>A0A9D9IKL2_9BACT</name>
<dbReference type="EMBL" id="JADIMD010000010">
    <property type="protein sequence ID" value="MBO8473826.1"/>
    <property type="molecule type" value="Genomic_DNA"/>
</dbReference>